<feature type="transmembrane region" description="Helical" evidence="1">
    <location>
        <begin position="30"/>
        <end position="48"/>
    </location>
</feature>
<proteinExistence type="predicted"/>
<dbReference type="EMBL" id="GBHO01036538">
    <property type="protein sequence ID" value="JAG07066.1"/>
    <property type="molecule type" value="Transcribed_RNA"/>
</dbReference>
<keyword evidence="1" id="KW-0472">Membrane</keyword>
<feature type="transmembrane region" description="Helical" evidence="1">
    <location>
        <begin position="94"/>
        <end position="115"/>
    </location>
</feature>
<feature type="transmembrane region" description="Helical" evidence="1">
    <location>
        <begin position="60"/>
        <end position="82"/>
    </location>
</feature>
<reference evidence="2" key="2">
    <citation type="submission" date="2014-07" db="EMBL/GenBank/DDBJ databases">
        <authorList>
            <person name="Hull J."/>
        </authorList>
    </citation>
    <scope>NUCLEOTIDE SEQUENCE</scope>
</reference>
<reference evidence="2" key="1">
    <citation type="journal article" date="2014" name="PLoS ONE">
        <title>Transcriptome-Based Identification of ABC Transporters in the Western Tarnished Plant Bug Lygus hesperus.</title>
        <authorList>
            <person name="Hull J.J."/>
            <person name="Chaney K."/>
            <person name="Geib S.M."/>
            <person name="Fabrick J.A."/>
            <person name="Brent C.S."/>
            <person name="Walsh D."/>
            <person name="Lavine L.C."/>
        </authorList>
    </citation>
    <scope>NUCLEOTIDE SEQUENCE</scope>
</reference>
<keyword evidence="1" id="KW-1133">Transmembrane helix</keyword>
<accession>A0A0A9WI38</accession>
<protein>
    <submittedName>
        <fullName evidence="2">Uncharacterized protein</fullName>
    </submittedName>
</protein>
<evidence type="ECO:0000256" key="1">
    <source>
        <dbReference type="SAM" id="Phobius"/>
    </source>
</evidence>
<organism evidence="2">
    <name type="scientific">Lygus hesperus</name>
    <name type="common">Western plant bug</name>
    <dbReference type="NCBI Taxonomy" id="30085"/>
    <lineage>
        <taxon>Eukaryota</taxon>
        <taxon>Metazoa</taxon>
        <taxon>Ecdysozoa</taxon>
        <taxon>Arthropoda</taxon>
        <taxon>Hexapoda</taxon>
        <taxon>Insecta</taxon>
        <taxon>Pterygota</taxon>
        <taxon>Neoptera</taxon>
        <taxon>Paraneoptera</taxon>
        <taxon>Hemiptera</taxon>
        <taxon>Heteroptera</taxon>
        <taxon>Panheteroptera</taxon>
        <taxon>Cimicomorpha</taxon>
        <taxon>Miridae</taxon>
        <taxon>Mirini</taxon>
        <taxon>Lygus</taxon>
    </lineage>
</organism>
<name>A0A0A9WI38_LYGHE</name>
<sequence length="122" mass="13404">MGLFSLKGFLYLWTLQVGVAAYCAWGLGLMSIAILVNFSSLLTSFAFAEDADDDTFAEIGVSYAVFFVFVTLGFVTYISAWAGAYQENTGPMKVAVAALLVQLALWIFFTVFCNFRQMTGEL</sequence>
<evidence type="ECO:0000313" key="2">
    <source>
        <dbReference type="EMBL" id="JAG07066.1"/>
    </source>
</evidence>
<gene>
    <name evidence="2" type="ORF">CM83_17174</name>
</gene>
<keyword evidence="1" id="KW-0812">Transmembrane</keyword>
<dbReference type="AlphaFoldDB" id="A0A0A9WI38"/>